<dbReference type="Proteomes" id="UP000015100">
    <property type="component" value="Unassembled WGS sequence"/>
</dbReference>
<evidence type="ECO:0000313" key="2">
    <source>
        <dbReference type="EMBL" id="EPS39608.1"/>
    </source>
</evidence>
<protein>
    <submittedName>
        <fullName evidence="2">Uncharacterized protein</fullName>
    </submittedName>
</protein>
<sequence>MKFFSLCTAAIVPLTLVNAALLPRQTNPKFRATQYSINGTTISGEIETPEGPDSVQIFWAAGDKWNPTPIEARRGWFSKGMHIVYWSFQAEAPGATQFYAKAHERDGDIFAPGNFVNYQL</sequence>
<keyword evidence="3" id="KW-1185">Reference proteome</keyword>
<reference evidence="2 3" key="1">
    <citation type="journal article" date="2013" name="PLoS Genet.">
        <title>Genomic mechanisms accounting for the adaptation to parasitism in nematode-trapping fungi.</title>
        <authorList>
            <person name="Meerupati T."/>
            <person name="Andersson K.M."/>
            <person name="Friman E."/>
            <person name="Kumar D."/>
            <person name="Tunlid A."/>
            <person name="Ahren D."/>
        </authorList>
    </citation>
    <scope>NUCLEOTIDE SEQUENCE [LARGE SCALE GENOMIC DNA]</scope>
    <source>
        <strain evidence="2 3">CBS 200.50</strain>
    </source>
</reference>
<accession>S8BJU8</accession>
<feature type="signal peptide" evidence="1">
    <location>
        <begin position="1"/>
        <end position="19"/>
    </location>
</feature>
<proteinExistence type="predicted"/>
<feature type="chain" id="PRO_5004549042" evidence="1">
    <location>
        <begin position="20"/>
        <end position="120"/>
    </location>
</feature>
<reference evidence="3" key="2">
    <citation type="submission" date="2013-04" db="EMBL/GenBank/DDBJ databases">
        <title>Genomic mechanisms accounting for the adaptation to parasitism in nematode-trapping fungi.</title>
        <authorList>
            <person name="Ahren D.G."/>
        </authorList>
    </citation>
    <scope>NUCLEOTIDE SEQUENCE [LARGE SCALE GENOMIC DNA]</scope>
    <source>
        <strain evidence="3">CBS 200.50</strain>
    </source>
</reference>
<keyword evidence="1" id="KW-0732">Signal</keyword>
<dbReference type="OrthoDB" id="550577at2759"/>
<dbReference type="EMBL" id="AQGS01000467">
    <property type="protein sequence ID" value="EPS39608.1"/>
    <property type="molecule type" value="Genomic_DNA"/>
</dbReference>
<organism evidence="2 3">
    <name type="scientific">Dactylellina haptotyla (strain CBS 200.50)</name>
    <name type="common">Nematode-trapping fungus</name>
    <name type="synonym">Monacrosporium haptotylum</name>
    <dbReference type="NCBI Taxonomy" id="1284197"/>
    <lineage>
        <taxon>Eukaryota</taxon>
        <taxon>Fungi</taxon>
        <taxon>Dikarya</taxon>
        <taxon>Ascomycota</taxon>
        <taxon>Pezizomycotina</taxon>
        <taxon>Orbiliomycetes</taxon>
        <taxon>Orbiliales</taxon>
        <taxon>Orbiliaceae</taxon>
        <taxon>Dactylellina</taxon>
    </lineage>
</organism>
<evidence type="ECO:0000313" key="3">
    <source>
        <dbReference type="Proteomes" id="UP000015100"/>
    </source>
</evidence>
<gene>
    <name evidence="2" type="ORF">H072_6669</name>
</gene>
<comment type="caution">
    <text evidence="2">The sequence shown here is derived from an EMBL/GenBank/DDBJ whole genome shotgun (WGS) entry which is preliminary data.</text>
</comment>
<dbReference type="STRING" id="1284197.S8BJU8"/>
<evidence type="ECO:0000256" key="1">
    <source>
        <dbReference type="SAM" id="SignalP"/>
    </source>
</evidence>
<dbReference type="AlphaFoldDB" id="S8BJU8"/>
<name>S8BJU8_DACHA</name>
<dbReference type="HOGENOM" id="CLU_2049618_0_0_1"/>